<evidence type="ECO:0000313" key="1">
    <source>
        <dbReference type="EMBL" id="PSB01356.1"/>
    </source>
</evidence>
<dbReference type="SFLD" id="SFLDS00003">
    <property type="entry name" value="Haloacid_Dehalogenase"/>
    <property type="match status" value="1"/>
</dbReference>
<dbReference type="Proteomes" id="UP000238762">
    <property type="component" value="Unassembled WGS sequence"/>
</dbReference>
<dbReference type="PANTHER" id="PTHR43434">
    <property type="entry name" value="PHOSPHOGLYCOLATE PHOSPHATASE"/>
    <property type="match status" value="1"/>
</dbReference>
<protein>
    <submittedName>
        <fullName evidence="1">Haloacid dehalogenase</fullName>
    </submittedName>
</protein>
<dbReference type="RefSeq" id="WP_106290238.1">
    <property type="nucleotide sequence ID" value="NZ_CAWNTC010000145.1"/>
</dbReference>
<accession>A0A2T1BZ98</accession>
<dbReference type="GO" id="GO:0008967">
    <property type="term" value="F:phosphoglycolate phosphatase activity"/>
    <property type="evidence" value="ECO:0007669"/>
    <property type="project" value="TreeGrafter"/>
</dbReference>
<sequence length="225" mass="25757">MLRLITDFDGPIMDISERYYQTYKFCLEQTKLPNQEVRELTKSEFWIYKRARTPETKIGIISGLNPEQGVEFAKLRQATAHTMPYFGHDQVVPGAIASLKKFQAAGVDLAVVTLRRVKELNYAFEQYPELGKLFPENRRYCLSNDYVKTTDVIDKPILMQKVVAELPPVEQVWMIGDTEADIIAAQKYSITAVGVLSGIRDRQQLETYHPDLIVDRLTDLANLIL</sequence>
<dbReference type="GO" id="GO:0005829">
    <property type="term" value="C:cytosol"/>
    <property type="evidence" value="ECO:0007669"/>
    <property type="project" value="TreeGrafter"/>
</dbReference>
<name>A0A2T1BZ98_9CYAN</name>
<reference evidence="1 2" key="2">
    <citation type="submission" date="2018-03" db="EMBL/GenBank/DDBJ databases">
        <title>The ancient ancestry and fast evolution of plastids.</title>
        <authorList>
            <person name="Moore K.R."/>
            <person name="Magnabosco C."/>
            <person name="Momper L."/>
            <person name="Gold D.A."/>
            <person name="Bosak T."/>
            <person name="Fournier G.P."/>
        </authorList>
    </citation>
    <scope>NUCLEOTIDE SEQUENCE [LARGE SCALE GENOMIC DNA]</scope>
    <source>
        <strain evidence="1 2">CCAP 1448/3</strain>
    </source>
</reference>
<dbReference type="GO" id="GO:0006281">
    <property type="term" value="P:DNA repair"/>
    <property type="evidence" value="ECO:0007669"/>
    <property type="project" value="TreeGrafter"/>
</dbReference>
<dbReference type="OrthoDB" id="422676at2"/>
<dbReference type="InterPro" id="IPR036412">
    <property type="entry name" value="HAD-like_sf"/>
</dbReference>
<keyword evidence="2" id="KW-1185">Reference proteome</keyword>
<dbReference type="SFLD" id="SFLDG01129">
    <property type="entry name" value="C1.5:_HAD__Beta-PGM__Phosphata"/>
    <property type="match status" value="1"/>
</dbReference>
<evidence type="ECO:0000313" key="2">
    <source>
        <dbReference type="Proteomes" id="UP000238762"/>
    </source>
</evidence>
<dbReference type="Pfam" id="PF13242">
    <property type="entry name" value="Hydrolase_like"/>
    <property type="match status" value="1"/>
</dbReference>
<dbReference type="InterPro" id="IPR050155">
    <property type="entry name" value="HAD-like_hydrolase_sf"/>
</dbReference>
<gene>
    <name evidence="1" type="ORF">C7B64_18825</name>
</gene>
<dbReference type="SUPFAM" id="SSF56784">
    <property type="entry name" value="HAD-like"/>
    <property type="match status" value="1"/>
</dbReference>
<proteinExistence type="predicted"/>
<dbReference type="PANTHER" id="PTHR43434:SF1">
    <property type="entry name" value="PHOSPHOGLYCOLATE PHOSPHATASE"/>
    <property type="match status" value="1"/>
</dbReference>
<comment type="caution">
    <text evidence="1">The sequence shown here is derived from an EMBL/GenBank/DDBJ whole genome shotgun (WGS) entry which is preliminary data.</text>
</comment>
<organism evidence="1 2">
    <name type="scientific">Merismopedia glauca CCAP 1448/3</name>
    <dbReference type="NCBI Taxonomy" id="1296344"/>
    <lineage>
        <taxon>Bacteria</taxon>
        <taxon>Bacillati</taxon>
        <taxon>Cyanobacteriota</taxon>
        <taxon>Cyanophyceae</taxon>
        <taxon>Synechococcales</taxon>
        <taxon>Merismopediaceae</taxon>
        <taxon>Merismopedia</taxon>
    </lineage>
</organism>
<dbReference type="EMBL" id="PVWJ01000113">
    <property type="protein sequence ID" value="PSB01356.1"/>
    <property type="molecule type" value="Genomic_DNA"/>
</dbReference>
<reference evidence="1 2" key="1">
    <citation type="submission" date="2018-02" db="EMBL/GenBank/DDBJ databases">
        <authorList>
            <person name="Cohen D.B."/>
            <person name="Kent A.D."/>
        </authorList>
    </citation>
    <scope>NUCLEOTIDE SEQUENCE [LARGE SCALE GENOMIC DNA]</scope>
    <source>
        <strain evidence="1 2">CCAP 1448/3</strain>
    </source>
</reference>
<dbReference type="AlphaFoldDB" id="A0A2T1BZ98"/>
<dbReference type="InterPro" id="IPR023214">
    <property type="entry name" value="HAD_sf"/>
</dbReference>
<dbReference type="Gene3D" id="3.40.50.1000">
    <property type="entry name" value="HAD superfamily/HAD-like"/>
    <property type="match status" value="1"/>
</dbReference>